<sequence>MKLNNNVIYIFNRTFNNSEFINATRPFNPTIIYGKDQENPSFSQNLAQSRRDVDSRNLEVKVLGGDGLFNEETGSGCSVGFWVKSEDYRGKEVFSIMTAGHCYAFGEYSYSPWGSNDSSGLLIGPMVFSVNDLRGDFGIISLEYENVVPTFSIRNDDDQYKELFITDGAPVSSHNVHICKSGYTTHLTCGHVLGLNGISAMGPEDDFILFDLIITDSNSYYGDSGGPAFSFASPQDLLSVVVNGIFVVVGTAIESLDRIFFELEEQNRYYELYLGK</sequence>
<dbReference type="EMBL" id="WTPW01000415">
    <property type="protein sequence ID" value="KAF0513448.1"/>
    <property type="molecule type" value="Genomic_DNA"/>
</dbReference>
<dbReference type="AlphaFoldDB" id="A0A8H4ELQ8"/>
<evidence type="ECO:0008006" key="3">
    <source>
        <dbReference type="Google" id="ProtNLM"/>
    </source>
</evidence>
<dbReference type="SUPFAM" id="SSF50494">
    <property type="entry name" value="Trypsin-like serine proteases"/>
    <property type="match status" value="1"/>
</dbReference>
<comment type="caution">
    <text evidence="1">The sequence shown here is derived from an EMBL/GenBank/DDBJ whole genome shotgun (WGS) entry which is preliminary data.</text>
</comment>
<dbReference type="OrthoDB" id="10358984at2759"/>
<dbReference type="InterPro" id="IPR043504">
    <property type="entry name" value="Peptidase_S1_PA_chymotrypsin"/>
</dbReference>
<dbReference type="Proteomes" id="UP000439903">
    <property type="component" value="Unassembled WGS sequence"/>
</dbReference>
<gene>
    <name evidence="1" type="ORF">F8M41_017762</name>
</gene>
<accession>A0A8H4ELQ8</accession>
<dbReference type="CDD" id="cd21112">
    <property type="entry name" value="alphaLP-like"/>
    <property type="match status" value="1"/>
</dbReference>
<dbReference type="InterPro" id="IPR009003">
    <property type="entry name" value="Peptidase_S1_PA"/>
</dbReference>
<protein>
    <recommendedName>
        <fullName evidence="3">Serine protease</fullName>
    </recommendedName>
</protein>
<evidence type="ECO:0000313" key="2">
    <source>
        <dbReference type="Proteomes" id="UP000439903"/>
    </source>
</evidence>
<evidence type="ECO:0000313" key="1">
    <source>
        <dbReference type="EMBL" id="KAF0513448.1"/>
    </source>
</evidence>
<name>A0A8H4ELQ8_GIGMA</name>
<proteinExistence type="predicted"/>
<keyword evidence="2" id="KW-1185">Reference proteome</keyword>
<dbReference type="Gene3D" id="2.40.10.10">
    <property type="entry name" value="Trypsin-like serine proteases"/>
    <property type="match status" value="2"/>
</dbReference>
<organism evidence="1 2">
    <name type="scientific">Gigaspora margarita</name>
    <dbReference type="NCBI Taxonomy" id="4874"/>
    <lineage>
        <taxon>Eukaryota</taxon>
        <taxon>Fungi</taxon>
        <taxon>Fungi incertae sedis</taxon>
        <taxon>Mucoromycota</taxon>
        <taxon>Glomeromycotina</taxon>
        <taxon>Glomeromycetes</taxon>
        <taxon>Diversisporales</taxon>
        <taxon>Gigasporaceae</taxon>
        <taxon>Gigaspora</taxon>
    </lineage>
</organism>
<reference evidence="1 2" key="1">
    <citation type="journal article" date="2019" name="Environ. Microbiol.">
        <title>At the nexus of three kingdoms: the genome of the mycorrhizal fungus Gigaspora margarita provides insights into plant, endobacterial and fungal interactions.</title>
        <authorList>
            <person name="Venice F."/>
            <person name="Ghignone S."/>
            <person name="Salvioli di Fossalunga A."/>
            <person name="Amselem J."/>
            <person name="Novero M."/>
            <person name="Xianan X."/>
            <person name="Sedzielewska Toro K."/>
            <person name="Morin E."/>
            <person name="Lipzen A."/>
            <person name="Grigoriev I.V."/>
            <person name="Henrissat B."/>
            <person name="Martin F.M."/>
            <person name="Bonfante P."/>
        </authorList>
    </citation>
    <scope>NUCLEOTIDE SEQUENCE [LARGE SCALE GENOMIC DNA]</scope>
    <source>
        <strain evidence="1 2">BEG34</strain>
    </source>
</reference>